<protein>
    <submittedName>
        <fullName evidence="2">Endo/exonuclease/phosphatase domain-containing protein</fullName>
    </submittedName>
</protein>
<organism evidence="1 2">
    <name type="scientific">Angiostrongylus cantonensis</name>
    <name type="common">Rat lungworm</name>
    <dbReference type="NCBI Taxonomy" id="6313"/>
    <lineage>
        <taxon>Eukaryota</taxon>
        <taxon>Metazoa</taxon>
        <taxon>Ecdysozoa</taxon>
        <taxon>Nematoda</taxon>
        <taxon>Chromadorea</taxon>
        <taxon>Rhabditida</taxon>
        <taxon>Rhabditina</taxon>
        <taxon>Rhabditomorpha</taxon>
        <taxon>Strongyloidea</taxon>
        <taxon>Metastrongylidae</taxon>
        <taxon>Angiostrongylus</taxon>
    </lineage>
</organism>
<dbReference type="STRING" id="6313.A0A0K0DHQ3"/>
<dbReference type="Proteomes" id="UP000035642">
    <property type="component" value="Unassembled WGS sequence"/>
</dbReference>
<dbReference type="SUPFAM" id="SSF56219">
    <property type="entry name" value="DNase I-like"/>
    <property type="match status" value="1"/>
</dbReference>
<name>A0A0K0DHQ3_ANGCA</name>
<keyword evidence="1" id="KW-1185">Reference proteome</keyword>
<accession>A0A0K0DHQ3</accession>
<reference evidence="1" key="1">
    <citation type="submission" date="2012-09" db="EMBL/GenBank/DDBJ databases">
        <authorList>
            <person name="Martin A.A."/>
        </authorList>
    </citation>
    <scope>NUCLEOTIDE SEQUENCE</scope>
</reference>
<reference evidence="2" key="2">
    <citation type="submission" date="2017-02" db="UniProtKB">
        <authorList>
            <consortium name="WormBaseParasite"/>
        </authorList>
    </citation>
    <scope>IDENTIFICATION</scope>
</reference>
<dbReference type="InterPro" id="IPR036691">
    <property type="entry name" value="Endo/exonu/phosph_ase_sf"/>
</dbReference>
<evidence type="ECO:0000313" key="2">
    <source>
        <dbReference type="WBParaSite" id="ACAC_0001074801-mRNA-1"/>
    </source>
</evidence>
<dbReference type="WBParaSite" id="ACAC_0001074801-mRNA-1">
    <property type="protein sequence ID" value="ACAC_0001074801-mRNA-1"/>
    <property type="gene ID" value="ACAC_0001074801"/>
</dbReference>
<proteinExistence type="predicted"/>
<evidence type="ECO:0000313" key="1">
    <source>
        <dbReference type="Proteomes" id="UP000035642"/>
    </source>
</evidence>
<sequence>MTSGGETTGERPENLGLRRTSLEPDLTSTCTTRHGYYFLLCTYNARTLSTDADLHALLAAADRIKFHVIALQETKIKKTDIRQLNNLCDPWREGPVTKCRRRRLCRAPVHCPSRRLIRDPFPSDSRPPSSTVAS</sequence>
<dbReference type="AlphaFoldDB" id="A0A0K0DHQ3"/>